<reference evidence="1" key="1">
    <citation type="submission" date="2022-05" db="EMBL/GenBank/DDBJ databases">
        <title>The Musa troglodytarum L. genome provides insights into the mechanism of non-climacteric behaviour and enrichment of carotenoids.</title>
        <authorList>
            <person name="Wang J."/>
        </authorList>
    </citation>
    <scope>NUCLEOTIDE SEQUENCE</scope>
    <source>
        <tissue evidence="1">Leaf</tissue>
    </source>
</reference>
<dbReference type="PANTHER" id="PTHR35631:SF15">
    <property type="entry name" value="OS08G0114175 PROTEIN"/>
    <property type="match status" value="1"/>
</dbReference>
<gene>
    <name evidence="1" type="ORF">MUK42_27843</name>
</gene>
<dbReference type="AlphaFoldDB" id="A0A9E7JSW8"/>
<feature type="non-terminal residue" evidence="1">
    <location>
        <position position="1"/>
    </location>
</feature>
<dbReference type="Proteomes" id="UP001055439">
    <property type="component" value="Chromosome 2"/>
</dbReference>
<organism evidence="1 2">
    <name type="scientific">Musa troglodytarum</name>
    <name type="common">fe'i banana</name>
    <dbReference type="NCBI Taxonomy" id="320322"/>
    <lineage>
        <taxon>Eukaryota</taxon>
        <taxon>Viridiplantae</taxon>
        <taxon>Streptophyta</taxon>
        <taxon>Embryophyta</taxon>
        <taxon>Tracheophyta</taxon>
        <taxon>Spermatophyta</taxon>
        <taxon>Magnoliopsida</taxon>
        <taxon>Liliopsida</taxon>
        <taxon>Zingiberales</taxon>
        <taxon>Musaceae</taxon>
        <taxon>Musa</taxon>
    </lineage>
</organism>
<dbReference type="EMBL" id="CP097504">
    <property type="protein sequence ID" value="URD91366.1"/>
    <property type="molecule type" value="Genomic_DNA"/>
</dbReference>
<proteinExistence type="predicted"/>
<protein>
    <submittedName>
        <fullName evidence="1">Uncharacterized protein</fullName>
    </submittedName>
</protein>
<name>A0A9E7JSW8_9LILI</name>
<accession>A0A9E7JSW8</accession>
<evidence type="ECO:0000313" key="1">
    <source>
        <dbReference type="EMBL" id="URD91366.1"/>
    </source>
</evidence>
<dbReference type="OrthoDB" id="1001067at2759"/>
<dbReference type="PANTHER" id="PTHR35631">
    <property type="entry name" value="OS08G0114150 PROTEIN"/>
    <property type="match status" value="1"/>
</dbReference>
<sequence length="42" mass="4469">YLIRGSSTRHDIKLIFCGGGSSTVACHWGPRASPMCCTTARA</sequence>
<keyword evidence="2" id="KW-1185">Reference proteome</keyword>
<evidence type="ECO:0000313" key="2">
    <source>
        <dbReference type="Proteomes" id="UP001055439"/>
    </source>
</evidence>